<reference evidence="2 3" key="1">
    <citation type="submission" date="2019-03" db="EMBL/GenBank/DDBJ databases">
        <title>Draft genome sequences of novel Actinobacteria.</title>
        <authorList>
            <person name="Sahin N."/>
            <person name="Ay H."/>
            <person name="Saygin H."/>
        </authorList>
    </citation>
    <scope>NUCLEOTIDE SEQUENCE [LARGE SCALE GENOMIC DNA]</scope>
    <source>
        <strain evidence="2 3">JCM 13523</strain>
    </source>
</reference>
<proteinExistence type="predicted"/>
<protein>
    <recommendedName>
        <fullName evidence="4">DUF4352 domain-containing protein</fullName>
    </recommendedName>
</protein>
<dbReference type="OrthoDB" id="3817664at2"/>
<name>A0A4R4YU78_9ACTN</name>
<keyword evidence="3" id="KW-1185">Reference proteome</keyword>
<dbReference type="RefSeq" id="WP_132174511.1">
    <property type="nucleotide sequence ID" value="NZ_SMKX01000136.1"/>
</dbReference>
<accession>A0A4R4YU78</accession>
<gene>
    <name evidence="2" type="ORF">E1263_32820</name>
</gene>
<dbReference type="EMBL" id="SMKX01000136">
    <property type="protein sequence ID" value="TDD48843.1"/>
    <property type="molecule type" value="Genomic_DNA"/>
</dbReference>
<sequence>MTRRKLLNAGLTLAVLVAIIGLYRWTPTQKDIQDPTPINGVMARPVDAGRFKLTVDAVRVGKKLKIPRNTTVRETKTNFVVVDATVVATQEPIHLNLVQIRTADGVTYVGANRSGLETVDLGSFQFAPGIAARGSIVIEMPADKLPGATLQVMEKAYMNDLEPQANVSLGDQAPAVRDVVTFAKASAS</sequence>
<dbReference type="InterPro" id="IPR029050">
    <property type="entry name" value="Immunoprotect_excell_Ig-like"/>
</dbReference>
<keyword evidence="1" id="KW-0732">Signal</keyword>
<dbReference type="AlphaFoldDB" id="A0A4R4YU78"/>
<dbReference type="Gene3D" id="2.60.40.1240">
    <property type="match status" value="1"/>
</dbReference>
<evidence type="ECO:0008006" key="4">
    <source>
        <dbReference type="Google" id="ProtNLM"/>
    </source>
</evidence>
<organism evidence="2 3">
    <name type="scientific">Kribbella antibiotica</name>
    <dbReference type="NCBI Taxonomy" id="190195"/>
    <lineage>
        <taxon>Bacteria</taxon>
        <taxon>Bacillati</taxon>
        <taxon>Actinomycetota</taxon>
        <taxon>Actinomycetes</taxon>
        <taxon>Propionibacteriales</taxon>
        <taxon>Kribbellaceae</taxon>
        <taxon>Kribbella</taxon>
    </lineage>
</organism>
<evidence type="ECO:0000256" key="1">
    <source>
        <dbReference type="ARBA" id="ARBA00022729"/>
    </source>
</evidence>
<dbReference type="Proteomes" id="UP000295124">
    <property type="component" value="Unassembled WGS sequence"/>
</dbReference>
<evidence type="ECO:0000313" key="3">
    <source>
        <dbReference type="Proteomes" id="UP000295124"/>
    </source>
</evidence>
<comment type="caution">
    <text evidence="2">The sequence shown here is derived from an EMBL/GenBank/DDBJ whole genome shotgun (WGS) entry which is preliminary data.</text>
</comment>
<evidence type="ECO:0000313" key="2">
    <source>
        <dbReference type="EMBL" id="TDD48843.1"/>
    </source>
</evidence>